<keyword evidence="13" id="KW-0511">Multifunctional enzyme</keyword>
<feature type="binding site" evidence="17">
    <location>
        <position position="466"/>
    </location>
    <ligand>
        <name>AMP</name>
        <dbReference type="ChEBI" id="CHEBI:456215"/>
    </ligand>
</feature>
<dbReference type="PANTHER" id="PTHR12592">
    <property type="entry name" value="ATP-DEPENDENT (S)-NAD(P)H-HYDRATE DEHYDRATASE FAMILY MEMBER"/>
    <property type="match status" value="1"/>
</dbReference>
<feature type="binding site" evidence="18">
    <location>
        <begin position="89"/>
        <end position="93"/>
    </location>
    <ligand>
        <name>(6S)-NADPHX</name>
        <dbReference type="ChEBI" id="CHEBI:64076"/>
    </ligand>
</feature>
<evidence type="ECO:0000256" key="10">
    <source>
        <dbReference type="ARBA" id="ARBA00023027"/>
    </source>
</evidence>
<dbReference type="EC" id="4.2.1.136" evidence="19"/>
<dbReference type="PROSITE" id="PS01050">
    <property type="entry name" value="YJEF_C_2"/>
    <property type="match status" value="1"/>
</dbReference>
<feature type="domain" description="YjeF C-terminal" evidence="20">
    <location>
        <begin position="250"/>
        <end position="521"/>
    </location>
</feature>
<evidence type="ECO:0000256" key="18">
    <source>
        <dbReference type="HAMAP-Rule" id="MF_01966"/>
    </source>
</evidence>
<dbReference type="GO" id="GO:0046496">
    <property type="term" value="P:nicotinamide nucleotide metabolic process"/>
    <property type="evidence" value="ECO:0007669"/>
    <property type="project" value="UniProtKB-UniRule"/>
</dbReference>
<feature type="binding site" evidence="17">
    <location>
        <position position="285"/>
    </location>
    <ligand>
        <name>(6S)-NADPHX</name>
        <dbReference type="ChEBI" id="CHEBI:64076"/>
    </ligand>
</feature>
<dbReference type="InterPro" id="IPR017953">
    <property type="entry name" value="Carbohydrate_kinase_pred_CS"/>
</dbReference>
<reference evidence="22 23" key="1">
    <citation type="submission" date="2016-10" db="EMBL/GenBank/DDBJ databases">
        <authorList>
            <person name="de Groot N.N."/>
        </authorList>
    </citation>
    <scope>NUCLEOTIDE SEQUENCE [LARGE SCALE GENOMIC DNA]</scope>
    <source>
        <strain evidence="22 23">ATCC 35022</strain>
    </source>
</reference>
<dbReference type="AlphaFoldDB" id="A0A1G6DAA1"/>
<comment type="function">
    <text evidence="18">Catalyzes the epimerization of the S- and R-forms of NAD(P)HX, a damaged form of NAD(P)H that is a result of enzymatic or heat-dependent hydration. This is a prerequisite for the S-specific NAD(P)H-hydrate dehydratase to allow the repair of both epimers of NAD(P)HX.</text>
</comment>
<dbReference type="NCBIfam" id="TIGR00196">
    <property type="entry name" value="yjeF_cterm"/>
    <property type="match status" value="1"/>
</dbReference>
<feature type="binding site" evidence="18">
    <location>
        <position position="150"/>
    </location>
    <ligand>
        <name>K(+)</name>
        <dbReference type="ChEBI" id="CHEBI:29103"/>
    </ligand>
</feature>
<dbReference type="EMBL" id="FMXQ01000006">
    <property type="protein sequence ID" value="SDB42103.1"/>
    <property type="molecule type" value="Genomic_DNA"/>
</dbReference>
<dbReference type="InterPro" id="IPR030677">
    <property type="entry name" value="Nnr"/>
</dbReference>
<proteinExistence type="inferred from homology"/>
<comment type="function">
    <text evidence="14 19">Bifunctional enzyme that catalyzes the epimerization of the S- and R-forms of NAD(P)HX and the dehydration of the S-form of NAD(P)HX at the expense of ADP, which is converted to AMP. This allows the repair of both epimers of NAD(P)HX, a damaged form of NAD(P)H that is a result of enzymatic or heat-dependent hydration.</text>
</comment>
<feature type="domain" description="YjeF N-terminal" evidence="21">
    <location>
        <begin position="42"/>
        <end position="240"/>
    </location>
</feature>
<evidence type="ECO:0000313" key="23">
    <source>
        <dbReference type="Proteomes" id="UP000199071"/>
    </source>
</evidence>
<sequence>MANNSSIGIEWAERFETLLDNPGEEPAAIAPDAPDLLTPQEMGAADRLAVASGVRSSALMERAGEAVAAVAESMLPPGGRVAVLAGPGNNGGDGFVAARLLTERGYRVAVFLIGDRDSLKGDASLMARAWKGPIEAPGRDLAHGAGLIIDALFGAGLDRPIEGAAAAAIEAANESRVPILAVDLPSGVDGASGAILGQAILATETVTFFRRKPGHLLMPGRVLAGRLTLADIGHDLSILHDIGPMAFHNSPTLWLDGLPRPQLDGHKYDRGHALVVSGPITGTGAARLAARAALRIGAGLVTVASPPDAIVANAAQLTAIMVMRMYEADGLAEILADHRKNAVVIGPALGVGDGAIAMVSAALDSDAATVVDADGLTSFAATPDSLFMRIKGRGAPVVLTPHEGEFSRLFPDLGILSSKLDRAREAAMRSGAVVVLKGPDTVVAAPDGIATVADNAPADLATAGAGDVLAGMIGGLMAQQMPAFEAATAGVWLHGAAAAHVGRGLISEDLPEALPAVLSALAGP</sequence>
<dbReference type="GO" id="GO:0005524">
    <property type="term" value="F:ATP binding"/>
    <property type="evidence" value="ECO:0007669"/>
    <property type="project" value="UniProtKB-UniRule"/>
</dbReference>
<feature type="binding site" evidence="18">
    <location>
        <begin position="154"/>
        <end position="160"/>
    </location>
    <ligand>
        <name>(6S)-NADPHX</name>
        <dbReference type="ChEBI" id="CHEBI:64076"/>
    </ligand>
</feature>
<comment type="cofactor">
    <cofactor evidence="18 19">
        <name>K(+)</name>
        <dbReference type="ChEBI" id="CHEBI:29103"/>
    </cofactor>
    <text evidence="18 19">Binds 1 potassium ion per subunit.</text>
</comment>
<dbReference type="Gene3D" id="3.40.1190.20">
    <property type="match status" value="1"/>
</dbReference>
<dbReference type="InterPro" id="IPR000631">
    <property type="entry name" value="CARKD"/>
</dbReference>
<dbReference type="GO" id="GO:0046872">
    <property type="term" value="F:metal ion binding"/>
    <property type="evidence" value="ECO:0007669"/>
    <property type="project" value="UniProtKB-UniRule"/>
</dbReference>
<comment type="subunit">
    <text evidence="17">Homotetramer.</text>
</comment>
<keyword evidence="10 17" id="KW-0520">NAD</keyword>
<feature type="binding site" evidence="18">
    <location>
        <position position="183"/>
    </location>
    <ligand>
        <name>(6S)-NADPHX</name>
        <dbReference type="ChEBI" id="CHEBI:64076"/>
    </ligand>
</feature>
<dbReference type="HAMAP" id="MF_01966">
    <property type="entry name" value="NADHX_epimerase"/>
    <property type="match status" value="1"/>
</dbReference>
<feature type="binding site" evidence="17">
    <location>
        <begin position="437"/>
        <end position="441"/>
    </location>
    <ligand>
        <name>AMP</name>
        <dbReference type="ChEBI" id="CHEBI:456215"/>
    </ligand>
</feature>
<dbReference type="InterPro" id="IPR004443">
    <property type="entry name" value="YjeF_N_dom"/>
</dbReference>
<evidence type="ECO:0000256" key="12">
    <source>
        <dbReference type="ARBA" id="ARBA00023239"/>
    </source>
</evidence>
<evidence type="ECO:0000256" key="6">
    <source>
        <dbReference type="ARBA" id="ARBA00022741"/>
    </source>
</evidence>
<feature type="binding site" evidence="18">
    <location>
        <position position="186"/>
    </location>
    <ligand>
        <name>K(+)</name>
        <dbReference type="ChEBI" id="CHEBI:29103"/>
    </ligand>
</feature>
<comment type="caution">
    <text evidence="17">Lacks conserved residue(s) required for the propagation of feature annotation.</text>
</comment>
<evidence type="ECO:0000256" key="3">
    <source>
        <dbReference type="ARBA" id="ARBA00006001"/>
    </source>
</evidence>
<comment type="function">
    <text evidence="17">Catalyzes the dehydration of the S-form of NAD(P)HX at the expense of ADP, which is converted to AMP. Together with NAD(P)HX epimerase, which catalyzes the epimerization of the S- and R-forms, the enzyme allows the repair of both epimers of NAD(P)HX, a damaged form of NAD(P)H that is a result of enzymatic or heat-dependent hydration.</text>
</comment>
<dbReference type="PANTHER" id="PTHR12592:SF0">
    <property type="entry name" value="ATP-DEPENDENT (S)-NAD(P)H-HYDRATE DEHYDRATASE"/>
    <property type="match status" value="1"/>
</dbReference>
<dbReference type="EC" id="5.1.99.6" evidence="19"/>
<keyword evidence="5 18" id="KW-0479">Metal-binding</keyword>
<evidence type="ECO:0000256" key="7">
    <source>
        <dbReference type="ARBA" id="ARBA00022840"/>
    </source>
</evidence>
<evidence type="ECO:0000256" key="5">
    <source>
        <dbReference type="ARBA" id="ARBA00022723"/>
    </source>
</evidence>
<feature type="binding site" evidence="17">
    <location>
        <position position="402"/>
    </location>
    <ligand>
        <name>(6S)-NADPHX</name>
        <dbReference type="ChEBI" id="CHEBI:64076"/>
    </ligand>
</feature>
<dbReference type="PROSITE" id="PS51385">
    <property type="entry name" value="YJEF_N"/>
    <property type="match status" value="1"/>
</dbReference>
<protein>
    <recommendedName>
        <fullName evidence="19">Bifunctional NAD(P)H-hydrate repair enzyme</fullName>
    </recommendedName>
    <alternativeName>
        <fullName evidence="19">Nicotinamide nucleotide repair protein</fullName>
    </alternativeName>
    <domain>
        <recommendedName>
            <fullName evidence="19">ADP-dependent (S)-NAD(P)H-hydrate dehydratase</fullName>
            <ecNumber evidence="19">4.2.1.136</ecNumber>
        </recommendedName>
        <alternativeName>
            <fullName evidence="19">ADP-dependent NAD(P)HX dehydratase</fullName>
        </alternativeName>
    </domain>
    <domain>
        <recommendedName>
            <fullName evidence="19">NAD(P)H-hydrate epimerase</fullName>
            <ecNumber evidence="19">5.1.99.6</ecNumber>
        </recommendedName>
    </domain>
</protein>
<evidence type="ECO:0000313" key="22">
    <source>
        <dbReference type="EMBL" id="SDB42103.1"/>
    </source>
</evidence>
<dbReference type="Gene3D" id="3.40.50.10260">
    <property type="entry name" value="YjeF N-terminal domain"/>
    <property type="match status" value="1"/>
</dbReference>
<comment type="catalytic activity">
    <reaction evidence="2 18 19">
        <text>(6R)-NADPHX = (6S)-NADPHX</text>
        <dbReference type="Rhea" id="RHEA:32227"/>
        <dbReference type="ChEBI" id="CHEBI:64076"/>
        <dbReference type="ChEBI" id="CHEBI:64077"/>
        <dbReference type="EC" id="5.1.99.6"/>
    </reaction>
</comment>
<evidence type="ECO:0000256" key="9">
    <source>
        <dbReference type="ARBA" id="ARBA00022958"/>
    </source>
</evidence>
<dbReference type="GO" id="GO:0052856">
    <property type="term" value="F:NAD(P)HX epimerase activity"/>
    <property type="evidence" value="ECO:0007669"/>
    <property type="project" value="UniProtKB-UniRule"/>
</dbReference>
<dbReference type="Pfam" id="PF03853">
    <property type="entry name" value="YjeF_N"/>
    <property type="match status" value="1"/>
</dbReference>
<keyword evidence="22" id="KW-0418">Kinase</keyword>
<dbReference type="InterPro" id="IPR036652">
    <property type="entry name" value="YjeF_N_dom_sf"/>
</dbReference>
<comment type="catalytic activity">
    <reaction evidence="15 17 19">
        <text>(6S)-NADHX + ADP = AMP + phosphate + NADH + H(+)</text>
        <dbReference type="Rhea" id="RHEA:32223"/>
        <dbReference type="ChEBI" id="CHEBI:15378"/>
        <dbReference type="ChEBI" id="CHEBI:43474"/>
        <dbReference type="ChEBI" id="CHEBI:57945"/>
        <dbReference type="ChEBI" id="CHEBI:64074"/>
        <dbReference type="ChEBI" id="CHEBI:456215"/>
        <dbReference type="ChEBI" id="CHEBI:456216"/>
        <dbReference type="EC" id="4.2.1.136"/>
    </reaction>
</comment>
<comment type="catalytic activity">
    <reaction evidence="16 17 19">
        <text>(6S)-NADPHX + ADP = AMP + phosphate + NADPH + H(+)</text>
        <dbReference type="Rhea" id="RHEA:32235"/>
        <dbReference type="ChEBI" id="CHEBI:15378"/>
        <dbReference type="ChEBI" id="CHEBI:43474"/>
        <dbReference type="ChEBI" id="CHEBI:57783"/>
        <dbReference type="ChEBI" id="CHEBI:64076"/>
        <dbReference type="ChEBI" id="CHEBI:456215"/>
        <dbReference type="ChEBI" id="CHEBI:456216"/>
        <dbReference type="EC" id="4.2.1.136"/>
    </reaction>
</comment>
<dbReference type="Pfam" id="PF01256">
    <property type="entry name" value="Carb_kinase"/>
    <property type="match status" value="1"/>
</dbReference>
<comment type="similarity">
    <text evidence="3 19">In the N-terminal section; belongs to the NnrE/AIBP family.</text>
</comment>
<comment type="similarity">
    <text evidence="18">Belongs to the NnrE/AIBP family.</text>
</comment>
<evidence type="ECO:0000256" key="14">
    <source>
        <dbReference type="ARBA" id="ARBA00025153"/>
    </source>
</evidence>
<evidence type="ECO:0000256" key="1">
    <source>
        <dbReference type="ARBA" id="ARBA00000013"/>
    </source>
</evidence>
<dbReference type="GO" id="GO:0016301">
    <property type="term" value="F:kinase activity"/>
    <property type="evidence" value="ECO:0007669"/>
    <property type="project" value="UniProtKB-KW"/>
</dbReference>
<dbReference type="CDD" id="cd01171">
    <property type="entry name" value="YXKO-related"/>
    <property type="match status" value="1"/>
</dbReference>
<accession>A0A1G6DAA1</accession>
<name>A0A1G6DAA1_9HYPH</name>
<evidence type="ECO:0000256" key="4">
    <source>
        <dbReference type="ARBA" id="ARBA00009524"/>
    </source>
</evidence>
<dbReference type="SUPFAM" id="SSF64153">
    <property type="entry name" value="YjeF N-terminal domain-like"/>
    <property type="match status" value="1"/>
</dbReference>
<dbReference type="PROSITE" id="PS51383">
    <property type="entry name" value="YJEF_C_3"/>
    <property type="match status" value="1"/>
</dbReference>
<feature type="binding site" evidence="18">
    <location>
        <position position="90"/>
    </location>
    <ligand>
        <name>K(+)</name>
        <dbReference type="ChEBI" id="CHEBI:29103"/>
    </ligand>
</feature>
<evidence type="ECO:0000256" key="15">
    <source>
        <dbReference type="ARBA" id="ARBA00048238"/>
    </source>
</evidence>
<comment type="cofactor">
    <cofactor evidence="17">
        <name>Mg(2+)</name>
        <dbReference type="ChEBI" id="CHEBI:18420"/>
    </cofactor>
</comment>
<evidence type="ECO:0000256" key="17">
    <source>
        <dbReference type="HAMAP-Rule" id="MF_01965"/>
    </source>
</evidence>
<keyword evidence="9 18" id="KW-0630">Potassium</keyword>
<keyword evidence="23" id="KW-1185">Reference proteome</keyword>
<evidence type="ECO:0000256" key="19">
    <source>
        <dbReference type="PIRNR" id="PIRNR017184"/>
    </source>
</evidence>
<evidence type="ECO:0000259" key="21">
    <source>
        <dbReference type="PROSITE" id="PS51385"/>
    </source>
</evidence>
<gene>
    <name evidence="17" type="primary">nnrD</name>
    <name evidence="18" type="synonym">nnrE</name>
    <name evidence="22" type="ORF">SAMN02982931_03236</name>
</gene>
<keyword evidence="22" id="KW-0808">Transferase</keyword>
<evidence type="ECO:0000256" key="11">
    <source>
        <dbReference type="ARBA" id="ARBA00023235"/>
    </source>
</evidence>
<organism evidence="22 23">
    <name type="scientific">Bauldia litoralis</name>
    <dbReference type="NCBI Taxonomy" id="665467"/>
    <lineage>
        <taxon>Bacteria</taxon>
        <taxon>Pseudomonadati</taxon>
        <taxon>Pseudomonadota</taxon>
        <taxon>Alphaproteobacteria</taxon>
        <taxon>Hyphomicrobiales</taxon>
        <taxon>Kaistiaceae</taxon>
        <taxon>Bauldia</taxon>
    </lineage>
</organism>
<keyword evidence="6 17" id="KW-0547">Nucleotide-binding</keyword>
<evidence type="ECO:0000259" key="20">
    <source>
        <dbReference type="PROSITE" id="PS51383"/>
    </source>
</evidence>
<keyword evidence="8 17" id="KW-0521">NADP</keyword>
<dbReference type="InterPro" id="IPR029056">
    <property type="entry name" value="Ribokinase-like"/>
</dbReference>
<comment type="similarity">
    <text evidence="17">Belongs to the NnrD/CARKD family.</text>
</comment>
<evidence type="ECO:0000256" key="2">
    <source>
        <dbReference type="ARBA" id="ARBA00000909"/>
    </source>
</evidence>
<dbReference type="STRING" id="665467.SAMN02982931_03236"/>
<dbReference type="PIRSF" id="PIRSF017184">
    <property type="entry name" value="Nnr"/>
    <property type="match status" value="1"/>
</dbReference>
<keyword evidence="12 17" id="KW-0456">Lyase</keyword>
<dbReference type="GO" id="GO:0052855">
    <property type="term" value="F:ADP-dependent NAD(P)H-hydrate dehydratase activity"/>
    <property type="evidence" value="ECO:0007669"/>
    <property type="project" value="UniProtKB-UniRule"/>
</dbReference>
<evidence type="ECO:0000256" key="8">
    <source>
        <dbReference type="ARBA" id="ARBA00022857"/>
    </source>
</evidence>
<feature type="binding site" evidence="17">
    <location>
        <position position="467"/>
    </location>
    <ligand>
        <name>(6S)-NADPHX</name>
        <dbReference type="ChEBI" id="CHEBI:64076"/>
    </ligand>
</feature>
<evidence type="ECO:0000256" key="13">
    <source>
        <dbReference type="ARBA" id="ARBA00023268"/>
    </source>
</evidence>
<comment type="similarity">
    <text evidence="4 19">In the C-terminal section; belongs to the NnrD/CARKD family.</text>
</comment>
<dbReference type="NCBIfam" id="TIGR00197">
    <property type="entry name" value="yjeF_nterm"/>
    <property type="match status" value="1"/>
</dbReference>
<dbReference type="HAMAP" id="MF_01965">
    <property type="entry name" value="NADHX_dehydratase"/>
    <property type="match status" value="1"/>
</dbReference>
<keyword evidence="11 18" id="KW-0413">Isomerase</keyword>
<evidence type="ECO:0000256" key="16">
    <source>
        <dbReference type="ARBA" id="ARBA00049209"/>
    </source>
</evidence>
<keyword evidence="7 17" id="KW-0067">ATP-binding</keyword>
<dbReference type="GO" id="GO:0110051">
    <property type="term" value="P:metabolite repair"/>
    <property type="evidence" value="ECO:0007669"/>
    <property type="project" value="TreeGrafter"/>
</dbReference>
<comment type="catalytic activity">
    <reaction evidence="1 18 19">
        <text>(6R)-NADHX = (6S)-NADHX</text>
        <dbReference type="Rhea" id="RHEA:32215"/>
        <dbReference type="ChEBI" id="CHEBI:64074"/>
        <dbReference type="ChEBI" id="CHEBI:64075"/>
        <dbReference type="EC" id="5.1.99.6"/>
    </reaction>
</comment>
<dbReference type="SUPFAM" id="SSF53613">
    <property type="entry name" value="Ribokinase-like"/>
    <property type="match status" value="1"/>
</dbReference>
<dbReference type="Proteomes" id="UP000199071">
    <property type="component" value="Unassembled WGS sequence"/>
</dbReference>